<evidence type="ECO:0000313" key="8">
    <source>
        <dbReference type="Proteomes" id="UP000440096"/>
    </source>
</evidence>
<evidence type="ECO:0000313" key="7">
    <source>
        <dbReference type="EMBL" id="MTD55810.1"/>
    </source>
</evidence>
<dbReference type="PRINTS" id="PR00411">
    <property type="entry name" value="PNDRDTASEI"/>
</dbReference>
<evidence type="ECO:0000259" key="6">
    <source>
        <dbReference type="Pfam" id="PF14759"/>
    </source>
</evidence>
<evidence type="ECO:0000256" key="2">
    <source>
        <dbReference type="ARBA" id="ARBA00022630"/>
    </source>
</evidence>
<evidence type="ECO:0000256" key="3">
    <source>
        <dbReference type="ARBA" id="ARBA00022827"/>
    </source>
</evidence>
<keyword evidence="4" id="KW-0560">Oxidoreductase</keyword>
<organism evidence="7 8">
    <name type="scientific">Amycolatopsis pithecellobii</name>
    <dbReference type="NCBI Taxonomy" id="664692"/>
    <lineage>
        <taxon>Bacteria</taxon>
        <taxon>Bacillati</taxon>
        <taxon>Actinomycetota</taxon>
        <taxon>Actinomycetes</taxon>
        <taxon>Pseudonocardiales</taxon>
        <taxon>Pseudonocardiaceae</taxon>
        <taxon>Amycolatopsis</taxon>
    </lineage>
</organism>
<dbReference type="PANTHER" id="PTHR43557:SF2">
    <property type="entry name" value="RIESKE DOMAIN-CONTAINING PROTEIN-RELATED"/>
    <property type="match status" value="1"/>
</dbReference>
<dbReference type="AlphaFoldDB" id="A0A6N7Z5J1"/>
<dbReference type="InterPro" id="IPR023753">
    <property type="entry name" value="FAD/NAD-binding_dom"/>
</dbReference>
<gene>
    <name evidence="7" type="ORF">GKO32_17780</name>
</gene>
<evidence type="ECO:0000259" key="5">
    <source>
        <dbReference type="Pfam" id="PF07992"/>
    </source>
</evidence>
<comment type="cofactor">
    <cofactor evidence="1">
        <name>FAD</name>
        <dbReference type="ChEBI" id="CHEBI:57692"/>
    </cofactor>
</comment>
<dbReference type="RefSeq" id="WP_154758005.1">
    <property type="nucleotide sequence ID" value="NZ_WMBA01000026.1"/>
</dbReference>
<dbReference type="EMBL" id="WMBA01000026">
    <property type="protein sequence ID" value="MTD55810.1"/>
    <property type="molecule type" value="Genomic_DNA"/>
</dbReference>
<name>A0A6N7Z5J1_9PSEU</name>
<dbReference type="PRINTS" id="PR00368">
    <property type="entry name" value="FADPNR"/>
</dbReference>
<keyword evidence="2" id="KW-0285">Flavoprotein</keyword>
<dbReference type="Gene3D" id="3.30.390.30">
    <property type="match status" value="1"/>
</dbReference>
<dbReference type="SUPFAM" id="SSF51905">
    <property type="entry name" value="FAD/NAD(P)-binding domain"/>
    <property type="match status" value="2"/>
</dbReference>
<dbReference type="Proteomes" id="UP000440096">
    <property type="component" value="Unassembled WGS sequence"/>
</dbReference>
<keyword evidence="8" id="KW-1185">Reference proteome</keyword>
<dbReference type="PANTHER" id="PTHR43557">
    <property type="entry name" value="APOPTOSIS-INDUCING FACTOR 1"/>
    <property type="match status" value="1"/>
</dbReference>
<reference evidence="7 8" key="1">
    <citation type="submission" date="2019-11" db="EMBL/GenBank/DDBJ databases">
        <title>Draft genome of Amycolatopsis RM579.</title>
        <authorList>
            <person name="Duangmal K."/>
            <person name="Mingma R."/>
        </authorList>
    </citation>
    <scope>NUCLEOTIDE SEQUENCE [LARGE SCALE GENOMIC DNA]</scope>
    <source>
        <strain evidence="7 8">RM579</strain>
    </source>
</reference>
<evidence type="ECO:0000256" key="4">
    <source>
        <dbReference type="ARBA" id="ARBA00023002"/>
    </source>
</evidence>
<dbReference type="GO" id="GO:0005737">
    <property type="term" value="C:cytoplasm"/>
    <property type="evidence" value="ECO:0007669"/>
    <property type="project" value="TreeGrafter"/>
</dbReference>
<accession>A0A6N7Z5J1</accession>
<dbReference type="InterPro" id="IPR028202">
    <property type="entry name" value="Reductase_C"/>
</dbReference>
<feature type="domain" description="FAD/NAD(P)-binding" evidence="5">
    <location>
        <begin position="3"/>
        <end position="301"/>
    </location>
</feature>
<dbReference type="InterPro" id="IPR016156">
    <property type="entry name" value="FAD/NAD-linked_Rdtase_dimer_sf"/>
</dbReference>
<keyword evidence="3" id="KW-0274">FAD</keyword>
<dbReference type="InterPro" id="IPR050446">
    <property type="entry name" value="FAD-oxidoreductase/Apoptosis"/>
</dbReference>
<dbReference type="GO" id="GO:0016651">
    <property type="term" value="F:oxidoreductase activity, acting on NAD(P)H"/>
    <property type="evidence" value="ECO:0007669"/>
    <property type="project" value="TreeGrafter"/>
</dbReference>
<evidence type="ECO:0000256" key="1">
    <source>
        <dbReference type="ARBA" id="ARBA00001974"/>
    </source>
</evidence>
<protein>
    <submittedName>
        <fullName evidence="7">NAD(P)/FAD-dependent oxidoreductase</fullName>
    </submittedName>
</protein>
<dbReference type="Pfam" id="PF14759">
    <property type="entry name" value="Reductase_C"/>
    <property type="match status" value="1"/>
</dbReference>
<feature type="domain" description="Reductase C-terminal" evidence="6">
    <location>
        <begin position="324"/>
        <end position="395"/>
    </location>
</feature>
<dbReference type="Pfam" id="PF07992">
    <property type="entry name" value="Pyr_redox_2"/>
    <property type="match status" value="1"/>
</dbReference>
<proteinExistence type="predicted"/>
<dbReference type="InterPro" id="IPR036188">
    <property type="entry name" value="FAD/NAD-bd_sf"/>
</dbReference>
<dbReference type="OrthoDB" id="4475657at2"/>
<sequence length="417" mass="45092">MNRIVIVGGGLAGMRAAERLREIAFSGEIVIVGDENQLPYHRPALTKGFLDGHMNAADLTIEPLLELDAVWRNGTTASKLDPKRRVVSLPGGEELAYDGLIIATGVEARRLPGGPHGHPRVVVIRTITDAQRVQRRIAGSHKPVVVIGSGFIGGEVASTLKAMDRDVTIVGRSQGLMGNVLGPELGQQMADLHWRNDVHLELGVQIEDWDLHDPDTVGIRLSTGKILEAGCVIVAVGSVPVVGWLRDAGVQVDDGLLCEPTCHVIGLDDVVAAGDVAQWTNRRFAERPRRVEHWTNAIEMGRAAAENLLAGRASARPFEPLPRFWSEQHGVRIQAAGIPPLGTERVVLEQDPTGARSVTAYLRDHRPVGIVGLNSSPAVLTYTEELLERRGLPDPGAWSRKPAPARRVSFLEAVRSA</sequence>
<dbReference type="Gene3D" id="3.50.50.60">
    <property type="entry name" value="FAD/NAD(P)-binding domain"/>
    <property type="match status" value="2"/>
</dbReference>
<comment type="caution">
    <text evidence="7">The sequence shown here is derived from an EMBL/GenBank/DDBJ whole genome shotgun (WGS) entry which is preliminary data.</text>
</comment>
<dbReference type="SUPFAM" id="SSF55424">
    <property type="entry name" value="FAD/NAD-linked reductases, dimerisation (C-terminal) domain"/>
    <property type="match status" value="1"/>
</dbReference>